<dbReference type="Gene3D" id="3.60.40.10">
    <property type="entry name" value="PPM-type phosphatase domain"/>
    <property type="match status" value="1"/>
</dbReference>
<organism evidence="6 7">
    <name type="scientific">Wickerhamiella sorbophila</name>
    <dbReference type="NCBI Taxonomy" id="45607"/>
    <lineage>
        <taxon>Eukaryota</taxon>
        <taxon>Fungi</taxon>
        <taxon>Dikarya</taxon>
        <taxon>Ascomycota</taxon>
        <taxon>Saccharomycotina</taxon>
        <taxon>Dipodascomycetes</taxon>
        <taxon>Dipodascales</taxon>
        <taxon>Trichomonascaceae</taxon>
        <taxon>Wickerhamiella</taxon>
    </lineage>
</organism>
<reference evidence="6 7" key="1">
    <citation type="submission" date="2017-04" db="EMBL/GenBank/DDBJ databases">
        <title>Genome sequencing of [Candida] sorbophila.</title>
        <authorList>
            <person name="Ahn J.O."/>
        </authorList>
    </citation>
    <scope>NUCLEOTIDE SEQUENCE [LARGE SCALE GENOMIC DNA]</scope>
    <source>
        <strain evidence="6 7">DS02</strain>
    </source>
</reference>
<keyword evidence="1" id="KW-0479">Metal-binding</keyword>
<protein>
    <submittedName>
        <fullName evidence="6">Protein phosphatase 2C 1</fullName>
    </submittedName>
</protein>
<evidence type="ECO:0000259" key="5">
    <source>
        <dbReference type="PROSITE" id="PS51746"/>
    </source>
</evidence>
<dbReference type="InterPro" id="IPR000222">
    <property type="entry name" value="PP2C_BS"/>
</dbReference>
<dbReference type="EMBL" id="NDIQ01000001">
    <property type="protein sequence ID" value="PRT52546.1"/>
    <property type="molecule type" value="Genomic_DNA"/>
</dbReference>
<dbReference type="InterPro" id="IPR036457">
    <property type="entry name" value="PPM-type-like_dom_sf"/>
</dbReference>
<evidence type="ECO:0000313" key="6">
    <source>
        <dbReference type="EMBL" id="PRT52546.1"/>
    </source>
</evidence>
<dbReference type="InterPro" id="IPR001932">
    <property type="entry name" value="PPM-type_phosphatase-like_dom"/>
</dbReference>
<sequence>MPAQVAIHQSANGKEQEDRFARKRVHDYQYVGVFDGHGGDYSARWCRDNLHKYIEAAVEDCGWPENCLHMAFSNANRAILLSNASTGTTASVFLWRETSREFVAANVGDSTIVLCQNGVAKVISYDHNCREMLEHNRLASETCLMSEDGRIIGPYGGLAVTRTLGDLAYKPYACAIPFVNYGYINNEDEFVIIASDGLWDVMTPQDAVAKARNLGTASEMASELVEYAIKKSSRDNITCGVVLFRPPREDESNVTYQSIMSSAHNETIY</sequence>
<dbReference type="CDD" id="cd00143">
    <property type="entry name" value="PP2Cc"/>
    <property type="match status" value="1"/>
</dbReference>
<dbReference type="GO" id="GO:0004722">
    <property type="term" value="F:protein serine/threonine phosphatase activity"/>
    <property type="evidence" value="ECO:0007669"/>
    <property type="project" value="InterPro"/>
</dbReference>
<dbReference type="GO" id="GO:0046872">
    <property type="term" value="F:metal ion binding"/>
    <property type="evidence" value="ECO:0007669"/>
    <property type="project" value="UniProtKB-KW"/>
</dbReference>
<dbReference type="InterPro" id="IPR015655">
    <property type="entry name" value="PP2C"/>
</dbReference>
<dbReference type="RefSeq" id="XP_024662492.1">
    <property type="nucleotide sequence ID" value="XM_024806724.1"/>
</dbReference>
<proteinExistence type="inferred from homology"/>
<dbReference type="OrthoDB" id="10264738at2759"/>
<name>A0A2T0FC28_9ASCO</name>
<gene>
    <name evidence="6" type="ORF">B9G98_00166</name>
</gene>
<dbReference type="GeneID" id="36513915"/>
<dbReference type="SUPFAM" id="SSF81606">
    <property type="entry name" value="PP2C-like"/>
    <property type="match status" value="1"/>
</dbReference>
<dbReference type="AlphaFoldDB" id="A0A2T0FC28"/>
<evidence type="ECO:0000256" key="2">
    <source>
        <dbReference type="ARBA" id="ARBA00022801"/>
    </source>
</evidence>
<dbReference type="Pfam" id="PF00481">
    <property type="entry name" value="PP2C"/>
    <property type="match status" value="1"/>
</dbReference>
<evidence type="ECO:0000256" key="1">
    <source>
        <dbReference type="ARBA" id="ARBA00022723"/>
    </source>
</evidence>
<feature type="domain" description="PPM-type phosphatase" evidence="5">
    <location>
        <begin position="2"/>
        <end position="244"/>
    </location>
</feature>
<comment type="caution">
    <text evidence="6">The sequence shown here is derived from an EMBL/GenBank/DDBJ whole genome shotgun (WGS) entry which is preliminary data.</text>
</comment>
<comment type="similarity">
    <text evidence="4">Belongs to the PP2C family.</text>
</comment>
<dbReference type="PANTHER" id="PTHR47992">
    <property type="entry name" value="PROTEIN PHOSPHATASE"/>
    <property type="match status" value="1"/>
</dbReference>
<evidence type="ECO:0000256" key="3">
    <source>
        <dbReference type="ARBA" id="ARBA00022912"/>
    </source>
</evidence>
<keyword evidence="2 4" id="KW-0378">Hydrolase</keyword>
<dbReference type="PROSITE" id="PS51746">
    <property type="entry name" value="PPM_2"/>
    <property type="match status" value="1"/>
</dbReference>
<dbReference type="STRING" id="45607.A0A2T0FC28"/>
<keyword evidence="3 4" id="KW-0904">Protein phosphatase</keyword>
<dbReference type="PROSITE" id="PS01032">
    <property type="entry name" value="PPM_1"/>
    <property type="match status" value="1"/>
</dbReference>
<accession>A0A2T0FC28</accession>
<keyword evidence="7" id="KW-1185">Reference proteome</keyword>
<evidence type="ECO:0000256" key="4">
    <source>
        <dbReference type="RuleBase" id="RU003465"/>
    </source>
</evidence>
<dbReference type="Proteomes" id="UP000238350">
    <property type="component" value="Unassembled WGS sequence"/>
</dbReference>
<dbReference type="SMART" id="SM00332">
    <property type="entry name" value="PP2Cc"/>
    <property type="match status" value="1"/>
</dbReference>
<evidence type="ECO:0000313" key="7">
    <source>
        <dbReference type="Proteomes" id="UP000238350"/>
    </source>
</evidence>